<organism evidence="2 3">
    <name type="scientific">Dendrobium catenatum</name>
    <dbReference type="NCBI Taxonomy" id="906689"/>
    <lineage>
        <taxon>Eukaryota</taxon>
        <taxon>Viridiplantae</taxon>
        <taxon>Streptophyta</taxon>
        <taxon>Embryophyta</taxon>
        <taxon>Tracheophyta</taxon>
        <taxon>Spermatophyta</taxon>
        <taxon>Magnoliopsida</taxon>
        <taxon>Liliopsida</taxon>
        <taxon>Asparagales</taxon>
        <taxon>Orchidaceae</taxon>
        <taxon>Epidendroideae</taxon>
        <taxon>Malaxideae</taxon>
        <taxon>Dendrobiinae</taxon>
        <taxon>Dendrobium</taxon>
    </lineage>
</organism>
<evidence type="ECO:0000313" key="2">
    <source>
        <dbReference type="EMBL" id="PKU82953.1"/>
    </source>
</evidence>
<proteinExistence type="predicted"/>
<keyword evidence="1" id="KW-0812">Transmembrane</keyword>
<dbReference type="Proteomes" id="UP000233837">
    <property type="component" value="Unassembled WGS sequence"/>
</dbReference>
<dbReference type="EMBL" id="KZ502151">
    <property type="protein sequence ID" value="PKU82953.1"/>
    <property type="molecule type" value="Genomic_DNA"/>
</dbReference>
<protein>
    <submittedName>
        <fullName evidence="2">Uncharacterized protein</fullName>
    </submittedName>
</protein>
<dbReference type="AlphaFoldDB" id="A0A2I0X4X2"/>
<keyword evidence="1" id="KW-1133">Transmembrane helix</keyword>
<keyword evidence="1" id="KW-0472">Membrane</keyword>
<feature type="transmembrane region" description="Helical" evidence="1">
    <location>
        <begin position="13"/>
        <end position="34"/>
    </location>
</feature>
<reference evidence="2 3" key="1">
    <citation type="journal article" date="2016" name="Sci. Rep.">
        <title>The Dendrobium catenatum Lindl. genome sequence provides insights into polysaccharide synthase, floral development and adaptive evolution.</title>
        <authorList>
            <person name="Zhang G.Q."/>
            <person name="Xu Q."/>
            <person name="Bian C."/>
            <person name="Tsai W.C."/>
            <person name="Yeh C.M."/>
            <person name="Liu K.W."/>
            <person name="Yoshida K."/>
            <person name="Zhang L.S."/>
            <person name="Chang S.B."/>
            <person name="Chen F."/>
            <person name="Shi Y."/>
            <person name="Su Y.Y."/>
            <person name="Zhang Y.Q."/>
            <person name="Chen L.J."/>
            <person name="Yin Y."/>
            <person name="Lin M."/>
            <person name="Huang H."/>
            <person name="Deng H."/>
            <person name="Wang Z.W."/>
            <person name="Zhu S.L."/>
            <person name="Zhao X."/>
            <person name="Deng C."/>
            <person name="Niu S.C."/>
            <person name="Huang J."/>
            <person name="Wang M."/>
            <person name="Liu G.H."/>
            <person name="Yang H.J."/>
            <person name="Xiao X.J."/>
            <person name="Hsiao Y.Y."/>
            <person name="Wu W.L."/>
            <person name="Chen Y.Y."/>
            <person name="Mitsuda N."/>
            <person name="Ohme-Takagi M."/>
            <person name="Luo Y.B."/>
            <person name="Van de Peer Y."/>
            <person name="Liu Z.J."/>
        </authorList>
    </citation>
    <scope>NUCLEOTIDE SEQUENCE [LARGE SCALE GENOMIC DNA]</scope>
    <source>
        <tissue evidence="2">The whole plant</tissue>
    </source>
</reference>
<keyword evidence="3" id="KW-1185">Reference proteome</keyword>
<gene>
    <name evidence="2" type="ORF">MA16_Dca025707</name>
</gene>
<reference evidence="2 3" key="2">
    <citation type="journal article" date="2017" name="Nature">
        <title>The Apostasia genome and the evolution of orchids.</title>
        <authorList>
            <person name="Zhang G.Q."/>
            <person name="Liu K.W."/>
            <person name="Li Z."/>
            <person name="Lohaus R."/>
            <person name="Hsiao Y.Y."/>
            <person name="Niu S.C."/>
            <person name="Wang J.Y."/>
            <person name="Lin Y.C."/>
            <person name="Xu Q."/>
            <person name="Chen L.J."/>
            <person name="Yoshida K."/>
            <person name="Fujiwara S."/>
            <person name="Wang Z.W."/>
            <person name="Zhang Y.Q."/>
            <person name="Mitsuda N."/>
            <person name="Wang M."/>
            <person name="Liu G.H."/>
            <person name="Pecoraro L."/>
            <person name="Huang H.X."/>
            <person name="Xiao X.J."/>
            <person name="Lin M."/>
            <person name="Wu X.Y."/>
            <person name="Wu W.L."/>
            <person name="Chen Y.Y."/>
            <person name="Chang S.B."/>
            <person name="Sakamoto S."/>
            <person name="Ohme-Takagi M."/>
            <person name="Yagi M."/>
            <person name="Zeng S.J."/>
            <person name="Shen C.Y."/>
            <person name="Yeh C.M."/>
            <person name="Luo Y.B."/>
            <person name="Tsai W.C."/>
            <person name="Van de Peer Y."/>
            <person name="Liu Z.J."/>
        </authorList>
    </citation>
    <scope>NUCLEOTIDE SEQUENCE [LARGE SCALE GENOMIC DNA]</scope>
    <source>
        <tissue evidence="2">The whole plant</tissue>
    </source>
</reference>
<sequence>MREHGICMRVLEALILILLVTQPTYVLILCYMTLKYGLGPRSRNIAFRVMDTQTQSSPTFVARLDAA</sequence>
<name>A0A2I0X4X2_9ASPA</name>
<evidence type="ECO:0000313" key="3">
    <source>
        <dbReference type="Proteomes" id="UP000233837"/>
    </source>
</evidence>
<accession>A0A2I0X4X2</accession>
<evidence type="ECO:0000256" key="1">
    <source>
        <dbReference type="SAM" id="Phobius"/>
    </source>
</evidence>